<keyword evidence="2" id="KW-1185">Reference proteome</keyword>
<dbReference type="Proteomes" id="UP001157974">
    <property type="component" value="Unassembled WGS sequence"/>
</dbReference>
<dbReference type="EMBL" id="JAMWBK010000001">
    <property type="protein sequence ID" value="KAJ8908318.1"/>
    <property type="molecule type" value="Genomic_DNA"/>
</dbReference>
<evidence type="ECO:0000313" key="2">
    <source>
        <dbReference type="Proteomes" id="UP001157974"/>
    </source>
</evidence>
<comment type="caution">
    <text evidence="1">The sequence shown here is derived from an EMBL/GenBank/DDBJ whole genome shotgun (WGS) entry which is preliminary data.</text>
</comment>
<dbReference type="AlphaFoldDB" id="A0AAV8V3W8"/>
<gene>
    <name evidence="1" type="ORF">NDN08_005031</name>
</gene>
<protein>
    <submittedName>
        <fullName evidence="1">Uncharacterized protein</fullName>
    </submittedName>
</protein>
<sequence>MLIWVPVALFSAVGAYMYMRCRRVVRESREEVDLSIAVIVALRQKVVELEEAFRAAGLVTRPAGTPSIGPSYEVNTAEACVVDVGANG</sequence>
<evidence type="ECO:0000313" key="1">
    <source>
        <dbReference type="EMBL" id="KAJ8908318.1"/>
    </source>
</evidence>
<organism evidence="1 2">
    <name type="scientific">Rhodosorus marinus</name>
    <dbReference type="NCBI Taxonomy" id="101924"/>
    <lineage>
        <taxon>Eukaryota</taxon>
        <taxon>Rhodophyta</taxon>
        <taxon>Stylonematophyceae</taxon>
        <taxon>Stylonematales</taxon>
        <taxon>Stylonemataceae</taxon>
        <taxon>Rhodosorus</taxon>
    </lineage>
</organism>
<name>A0AAV8V3W8_9RHOD</name>
<accession>A0AAV8V3W8</accession>
<reference evidence="1 2" key="1">
    <citation type="journal article" date="2023" name="Nat. Commun.">
        <title>Origin of minicircular mitochondrial genomes in red algae.</title>
        <authorList>
            <person name="Lee Y."/>
            <person name="Cho C.H."/>
            <person name="Lee Y.M."/>
            <person name="Park S.I."/>
            <person name="Yang J.H."/>
            <person name="West J.A."/>
            <person name="Bhattacharya D."/>
            <person name="Yoon H.S."/>
        </authorList>
    </citation>
    <scope>NUCLEOTIDE SEQUENCE [LARGE SCALE GENOMIC DNA]</scope>
    <source>
        <strain evidence="1 2">CCMP1338</strain>
        <tissue evidence="1">Whole cell</tissue>
    </source>
</reference>
<proteinExistence type="predicted"/>